<dbReference type="PANTHER" id="PTHR33376">
    <property type="match status" value="1"/>
</dbReference>
<dbReference type="NCBIfam" id="NF037995">
    <property type="entry name" value="TRAP_S1"/>
    <property type="match status" value="1"/>
</dbReference>
<evidence type="ECO:0000313" key="2">
    <source>
        <dbReference type="EMBL" id="MEF7613618.1"/>
    </source>
</evidence>
<dbReference type="InterPro" id="IPR038404">
    <property type="entry name" value="TRAP_DctP_sf"/>
</dbReference>
<dbReference type="PANTHER" id="PTHR33376:SF4">
    <property type="entry name" value="SIALIC ACID-BINDING PERIPLASMIC PROTEIN SIAP"/>
    <property type="match status" value="1"/>
</dbReference>
<keyword evidence="3" id="KW-1185">Reference proteome</keyword>
<sequence>MRQNGPMRLAVVSVCPLSPLFSRQTSEESPSEPAINEVYGAMEAKAIDGHENASSVILSNKIYEVQKYLSITNHVYASNIILFSKKTWDKLTPVKQKILQDAAYEARDYQRAASREIAGKAVGELRSRGMQVNEVSPPELARMRQTVQPVLDKFAPEYDQGVVRLFRQELERVHSM</sequence>
<proteinExistence type="predicted"/>
<dbReference type="Proteomes" id="UP001336250">
    <property type="component" value="Unassembled WGS sequence"/>
</dbReference>
<name>A0AAW9Q0L8_9BURK</name>
<evidence type="ECO:0000256" key="1">
    <source>
        <dbReference type="ARBA" id="ARBA00022729"/>
    </source>
</evidence>
<comment type="caution">
    <text evidence="2">The sequence shown here is derived from an EMBL/GenBank/DDBJ whole genome shotgun (WGS) entry which is preliminary data.</text>
</comment>
<evidence type="ECO:0000313" key="3">
    <source>
        <dbReference type="Proteomes" id="UP001336250"/>
    </source>
</evidence>
<dbReference type="Gene3D" id="3.40.190.170">
    <property type="entry name" value="Bacterial extracellular solute-binding protein, family 7"/>
    <property type="match status" value="1"/>
</dbReference>
<protein>
    <submittedName>
        <fullName evidence="2">TRAP transporter substrate-binding protein DctP</fullName>
    </submittedName>
</protein>
<reference evidence="2 3" key="1">
    <citation type="submission" date="2024-02" db="EMBL/GenBank/DDBJ databases">
        <title>Genome sequence of Aquincola sp. MAHUQ-54.</title>
        <authorList>
            <person name="Huq M.A."/>
        </authorList>
    </citation>
    <scope>NUCLEOTIDE SEQUENCE [LARGE SCALE GENOMIC DNA]</scope>
    <source>
        <strain evidence="2 3">MAHUQ-54</strain>
    </source>
</reference>
<dbReference type="GO" id="GO:0055085">
    <property type="term" value="P:transmembrane transport"/>
    <property type="evidence" value="ECO:0007669"/>
    <property type="project" value="InterPro"/>
</dbReference>
<dbReference type="InterPro" id="IPR018389">
    <property type="entry name" value="DctP_fam"/>
</dbReference>
<accession>A0AAW9Q0L8</accession>
<dbReference type="AlphaFoldDB" id="A0AAW9Q0L8"/>
<dbReference type="EMBL" id="JAZIBG010000019">
    <property type="protein sequence ID" value="MEF7613618.1"/>
    <property type="molecule type" value="Genomic_DNA"/>
</dbReference>
<dbReference type="Pfam" id="PF03480">
    <property type="entry name" value="DctP"/>
    <property type="match status" value="1"/>
</dbReference>
<gene>
    <name evidence="2" type="primary">dctP</name>
    <name evidence="2" type="ORF">V4F39_06805</name>
</gene>
<keyword evidence="1" id="KW-0732">Signal</keyword>
<organism evidence="2 3">
    <name type="scientific">Aquincola agrisoli</name>
    <dbReference type="NCBI Taxonomy" id="3119538"/>
    <lineage>
        <taxon>Bacteria</taxon>
        <taxon>Pseudomonadati</taxon>
        <taxon>Pseudomonadota</taxon>
        <taxon>Betaproteobacteria</taxon>
        <taxon>Burkholderiales</taxon>
        <taxon>Sphaerotilaceae</taxon>
        <taxon>Aquincola</taxon>
    </lineage>
</organism>